<accession>A0A6C2YR20</accession>
<dbReference type="InterPro" id="IPR019546">
    <property type="entry name" value="TAT_signal_bac_arc"/>
</dbReference>
<dbReference type="GO" id="GO:0000166">
    <property type="term" value="F:nucleotide binding"/>
    <property type="evidence" value="ECO:0007669"/>
    <property type="project" value="InterPro"/>
</dbReference>
<evidence type="ECO:0000313" key="4">
    <source>
        <dbReference type="Proteomes" id="UP000464378"/>
    </source>
</evidence>
<dbReference type="Pfam" id="PF01408">
    <property type="entry name" value="GFO_IDH_MocA"/>
    <property type="match status" value="1"/>
</dbReference>
<dbReference type="InterPro" id="IPR006311">
    <property type="entry name" value="TAT_signal"/>
</dbReference>
<dbReference type="KEGG" id="tim:GMBLW1_05250"/>
<proteinExistence type="predicted"/>
<name>A0A6C2YR20_9BACT</name>
<dbReference type="Proteomes" id="UP000464378">
    <property type="component" value="Chromosome"/>
</dbReference>
<dbReference type="EMBL" id="LR593887">
    <property type="protein sequence ID" value="VTS04242.1"/>
    <property type="molecule type" value="Genomic_DNA"/>
</dbReference>
<dbReference type="AlphaFoldDB" id="A0A6C2YR20"/>
<dbReference type="InParanoid" id="A0A6C2YR20"/>
<sequence length="430" mass="46786">MSNTLSRRHFLQQSLALGVGSLAVGAMPSIARSANEKLHVGVIGCAGQGQYNWTNIAASGAEIVAVCDVDQPRLGAITKAHPKAAIFEDFRKLLDQKGIDAVVVSTPDHTHAIATVAALNSGRHVYCEKPLTHNVFEARVVAETAKKTGKVTQMGTQIHAGDNYRRVVEIIQSGAIGDVTEVHVMSGKSWGGGDRPKDTPPVPKGLNFDLWLGPAPTRPYHPIYVPFNWRAFWDFGGGTLADMACHHMDLPFWALKLRHPTKITAEGPAAHPETAAKSLIVTYEYAARDKMPPVKLMWYDGGNRPKVLTENKISWGDGSVFVGTKGMLLADYGSYKLLPEKDFDGFTPPKPTIPRSIGHHREFVEACKTGGPTTCNFDYSGALTEAVLLGNVAFRVGKPIEWDAVNLKAKGLPEADAFLRREYRAGWKLG</sequence>
<dbReference type="PANTHER" id="PTHR43818:SF10">
    <property type="entry name" value="NADH-DEPENDENT DEHYDROGENASE-RELATED"/>
    <property type="match status" value="1"/>
</dbReference>
<dbReference type="PANTHER" id="PTHR43818">
    <property type="entry name" value="BCDNA.GH03377"/>
    <property type="match status" value="1"/>
</dbReference>
<protein>
    <recommendedName>
        <fullName evidence="5">Gfo/Idh/MocA-like oxidoreductase N-terminal domain-containing protein</fullName>
    </recommendedName>
</protein>
<evidence type="ECO:0000259" key="2">
    <source>
        <dbReference type="Pfam" id="PF19051"/>
    </source>
</evidence>
<feature type="domain" description="Gfo/Idh/MocA-like oxidoreductase N-terminal" evidence="1">
    <location>
        <begin position="39"/>
        <end position="155"/>
    </location>
</feature>
<dbReference type="InterPro" id="IPR036291">
    <property type="entry name" value="NAD(P)-bd_dom_sf"/>
</dbReference>
<feature type="domain" description="Gfo/Idh/MocA-like oxidoreductase bacterial type C-terminal" evidence="2">
    <location>
        <begin position="169"/>
        <end position="428"/>
    </location>
</feature>
<dbReference type="EMBL" id="LR586016">
    <property type="protein sequence ID" value="VIP03435.1"/>
    <property type="molecule type" value="Genomic_DNA"/>
</dbReference>
<evidence type="ECO:0008006" key="5">
    <source>
        <dbReference type="Google" id="ProtNLM"/>
    </source>
</evidence>
<dbReference type="Gene3D" id="3.40.50.720">
    <property type="entry name" value="NAD(P)-binding Rossmann-like Domain"/>
    <property type="match status" value="1"/>
</dbReference>
<dbReference type="RefSeq" id="WP_162658504.1">
    <property type="nucleotide sequence ID" value="NZ_LR593887.1"/>
</dbReference>
<dbReference type="Pfam" id="PF19051">
    <property type="entry name" value="GFO_IDH_MocA_C2"/>
    <property type="match status" value="1"/>
</dbReference>
<dbReference type="Gene3D" id="3.30.360.10">
    <property type="entry name" value="Dihydrodipicolinate Reductase, domain 2"/>
    <property type="match status" value="1"/>
</dbReference>
<dbReference type="InterPro" id="IPR050463">
    <property type="entry name" value="Gfo/Idh/MocA_oxidrdct_glycsds"/>
</dbReference>
<dbReference type="PROSITE" id="PS51318">
    <property type="entry name" value="TAT"/>
    <property type="match status" value="1"/>
</dbReference>
<dbReference type="SUPFAM" id="SSF55347">
    <property type="entry name" value="Glyceraldehyde-3-phosphate dehydrogenase-like, C-terminal domain"/>
    <property type="match status" value="1"/>
</dbReference>
<dbReference type="NCBIfam" id="TIGR01409">
    <property type="entry name" value="TAT_signal_seq"/>
    <property type="match status" value="1"/>
</dbReference>
<reference evidence="3" key="1">
    <citation type="submission" date="2019-04" db="EMBL/GenBank/DDBJ databases">
        <authorList>
            <consortium name="Science for Life Laboratories"/>
        </authorList>
    </citation>
    <scope>NUCLEOTIDE SEQUENCE</scope>
    <source>
        <strain evidence="3">MBLW1</strain>
    </source>
</reference>
<keyword evidence="4" id="KW-1185">Reference proteome</keyword>
<dbReference type="SUPFAM" id="SSF51735">
    <property type="entry name" value="NAD(P)-binding Rossmann-fold domains"/>
    <property type="match status" value="1"/>
</dbReference>
<dbReference type="InterPro" id="IPR000683">
    <property type="entry name" value="Gfo/Idh/MocA-like_OxRdtase_N"/>
</dbReference>
<dbReference type="InterPro" id="IPR043906">
    <property type="entry name" value="Gfo/Idh/MocA_OxRdtase_bact_C"/>
</dbReference>
<evidence type="ECO:0000259" key="1">
    <source>
        <dbReference type="Pfam" id="PF01408"/>
    </source>
</evidence>
<gene>
    <name evidence="3" type="ORF">GMBLW1_05250</name>
</gene>
<organism evidence="3">
    <name type="scientific">Tuwongella immobilis</name>
    <dbReference type="NCBI Taxonomy" id="692036"/>
    <lineage>
        <taxon>Bacteria</taxon>
        <taxon>Pseudomonadati</taxon>
        <taxon>Planctomycetota</taxon>
        <taxon>Planctomycetia</taxon>
        <taxon>Gemmatales</taxon>
        <taxon>Gemmataceae</taxon>
        <taxon>Tuwongella</taxon>
    </lineage>
</organism>
<evidence type="ECO:0000313" key="3">
    <source>
        <dbReference type="EMBL" id="VIP03435.1"/>
    </source>
</evidence>